<comment type="caution">
    <text evidence="5">The sequence shown here is derived from an EMBL/GenBank/DDBJ whole genome shotgun (WGS) entry which is preliminary data.</text>
</comment>
<dbReference type="InterPro" id="IPR009057">
    <property type="entry name" value="Homeodomain-like_sf"/>
</dbReference>
<evidence type="ECO:0000256" key="2">
    <source>
        <dbReference type="ARBA" id="ARBA00023125"/>
    </source>
</evidence>
<reference evidence="5 6" key="1">
    <citation type="submission" date="2019-05" db="EMBL/GenBank/DDBJ databases">
        <title>We sequenced the genome of Paenibacillus hemerocallicola KCTC 33185 for further insight into its adaptation and study the phylogeny of Paenibacillus.</title>
        <authorList>
            <person name="Narsing Rao M.P."/>
        </authorList>
    </citation>
    <scope>NUCLEOTIDE SEQUENCE [LARGE SCALE GENOMIC DNA]</scope>
    <source>
        <strain evidence="5 6">KCTC 33185</strain>
    </source>
</reference>
<organism evidence="5 6">
    <name type="scientific">Paenibacillus hemerocallicola</name>
    <dbReference type="NCBI Taxonomy" id="1172614"/>
    <lineage>
        <taxon>Bacteria</taxon>
        <taxon>Bacillati</taxon>
        <taxon>Bacillota</taxon>
        <taxon>Bacilli</taxon>
        <taxon>Bacillales</taxon>
        <taxon>Paenibacillaceae</taxon>
        <taxon>Paenibacillus</taxon>
    </lineage>
</organism>
<evidence type="ECO:0000256" key="3">
    <source>
        <dbReference type="ARBA" id="ARBA00023163"/>
    </source>
</evidence>
<dbReference type="Gene3D" id="1.10.10.60">
    <property type="entry name" value="Homeodomain-like"/>
    <property type="match status" value="1"/>
</dbReference>
<dbReference type="AlphaFoldDB" id="A0A5C4T1X5"/>
<evidence type="ECO:0000313" key="5">
    <source>
        <dbReference type="EMBL" id="TNJ62267.1"/>
    </source>
</evidence>
<dbReference type="SUPFAM" id="SSF46689">
    <property type="entry name" value="Homeodomain-like"/>
    <property type="match status" value="1"/>
</dbReference>
<feature type="domain" description="HTH araC/xylS-type" evidence="4">
    <location>
        <begin position="1"/>
        <end position="36"/>
    </location>
</feature>
<dbReference type="InterPro" id="IPR020449">
    <property type="entry name" value="Tscrpt_reg_AraC-type_HTH"/>
</dbReference>
<proteinExistence type="predicted"/>
<name>A0A5C4T1X5_9BACL</name>
<dbReference type="EMBL" id="VDCQ01000063">
    <property type="protein sequence ID" value="TNJ62267.1"/>
    <property type="molecule type" value="Genomic_DNA"/>
</dbReference>
<sequence>MPIAEIARQVGYEDALYFTRVFSKSIGMTPRAFRNG</sequence>
<dbReference type="OrthoDB" id="2666928at2"/>
<dbReference type="GO" id="GO:0043565">
    <property type="term" value="F:sequence-specific DNA binding"/>
    <property type="evidence" value="ECO:0007669"/>
    <property type="project" value="InterPro"/>
</dbReference>
<dbReference type="PRINTS" id="PR00032">
    <property type="entry name" value="HTHARAC"/>
</dbReference>
<dbReference type="InterPro" id="IPR018060">
    <property type="entry name" value="HTH_AraC"/>
</dbReference>
<keyword evidence="3" id="KW-0804">Transcription</keyword>
<accession>A0A5C4T1X5</accession>
<keyword evidence="2" id="KW-0238">DNA-binding</keyword>
<gene>
    <name evidence="5" type="ORF">FE784_31660</name>
</gene>
<evidence type="ECO:0000313" key="6">
    <source>
        <dbReference type="Proteomes" id="UP000307943"/>
    </source>
</evidence>
<dbReference type="PROSITE" id="PS01124">
    <property type="entry name" value="HTH_ARAC_FAMILY_2"/>
    <property type="match status" value="1"/>
</dbReference>
<dbReference type="Proteomes" id="UP000307943">
    <property type="component" value="Unassembled WGS sequence"/>
</dbReference>
<keyword evidence="6" id="KW-1185">Reference proteome</keyword>
<dbReference type="GO" id="GO:0003700">
    <property type="term" value="F:DNA-binding transcription factor activity"/>
    <property type="evidence" value="ECO:0007669"/>
    <property type="project" value="InterPro"/>
</dbReference>
<protein>
    <submittedName>
        <fullName evidence="5">AraC family transcriptional regulator</fullName>
    </submittedName>
</protein>
<dbReference type="Pfam" id="PF00165">
    <property type="entry name" value="HTH_AraC"/>
    <property type="match status" value="1"/>
</dbReference>
<dbReference type="RefSeq" id="WP_139606295.1">
    <property type="nucleotide sequence ID" value="NZ_VDCQ01000063.1"/>
</dbReference>
<evidence type="ECO:0000259" key="4">
    <source>
        <dbReference type="PROSITE" id="PS01124"/>
    </source>
</evidence>
<keyword evidence="1" id="KW-0805">Transcription regulation</keyword>
<evidence type="ECO:0000256" key="1">
    <source>
        <dbReference type="ARBA" id="ARBA00023015"/>
    </source>
</evidence>